<name>A0A3S5AIB5_9PLAT</name>
<evidence type="ECO:0000313" key="3">
    <source>
        <dbReference type="Proteomes" id="UP000784294"/>
    </source>
</evidence>
<keyword evidence="3" id="KW-1185">Reference proteome</keyword>
<accession>A0A3S5AIB5</accession>
<dbReference type="OrthoDB" id="424794at2759"/>
<organism evidence="2 3">
    <name type="scientific">Protopolystoma xenopodis</name>
    <dbReference type="NCBI Taxonomy" id="117903"/>
    <lineage>
        <taxon>Eukaryota</taxon>
        <taxon>Metazoa</taxon>
        <taxon>Spiralia</taxon>
        <taxon>Lophotrochozoa</taxon>
        <taxon>Platyhelminthes</taxon>
        <taxon>Monogenea</taxon>
        <taxon>Polyopisthocotylea</taxon>
        <taxon>Polystomatidea</taxon>
        <taxon>Polystomatidae</taxon>
        <taxon>Protopolystoma</taxon>
    </lineage>
</organism>
<comment type="caution">
    <text evidence="2">The sequence shown here is derived from an EMBL/GenBank/DDBJ whole genome shotgun (WGS) entry which is preliminary data.</text>
</comment>
<proteinExistence type="predicted"/>
<dbReference type="InterPro" id="IPR006145">
    <property type="entry name" value="PsdUridine_synth_RsuA/RluA"/>
</dbReference>
<evidence type="ECO:0000259" key="1">
    <source>
        <dbReference type="Pfam" id="PF00849"/>
    </source>
</evidence>
<dbReference type="Gene3D" id="3.30.2350.10">
    <property type="entry name" value="Pseudouridine synthase"/>
    <property type="match status" value="1"/>
</dbReference>
<dbReference type="GO" id="GO:0009982">
    <property type="term" value="F:pseudouridine synthase activity"/>
    <property type="evidence" value="ECO:0007669"/>
    <property type="project" value="InterPro"/>
</dbReference>
<dbReference type="PANTHER" id="PTHR21600">
    <property type="entry name" value="MITOCHONDRIAL RNA PSEUDOURIDINE SYNTHASE"/>
    <property type="match status" value="1"/>
</dbReference>
<protein>
    <recommendedName>
        <fullName evidence="1">Pseudouridine synthase RsuA/RluA-like domain-containing protein</fullName>
    </recommendedName>
</protein>
<gene>
    <name evidence="2" type="ORF">PXEA_LOCUS10689</name>
</gene>
<dbReference type="GO" id="GO:0003723">
    <property type="term" value="F:RNA binding"/>
    <property type="evidence" value="ECO:0007669"/>
    <property type="project" value="InterPro"/>
</dbReference>
<feature type="domain" description="Pseudouridine synthase RsuA/RluA-like" evidence="1">
    <location>
        <begin position="31"/>
        <end position="94"/>
    </location>
</feature>
<dbReference type="InterPro" id="IPR020103">
    <property type="entry name" value="PsdUridine_synth_cat_dom_sf"/>
</dbReference>
<dbReference type="InterPro" id="IPR050188">
    <property type="entry name" value="RluA_PseudoU_synthase"/>
</dbReference>
<dbReference type="Pfam" id="PF00849">
    <property type="entry name" value="PseudoU_synth_2"/>
    <property type="match status" value="1"/>
</dbReference>
<sequence>FYLCLVEGYFPNGDDDNGSNIIPVFCDQPIGTIDAKLGLQAVLSEGQGGKRARTAFIRIAWQPTDARKPSLNGTSILLCRIYTGRTHQIRVHLQYLGKSFVYIFLMDAKNGS</sequence>
<dbReference type="GO" id="GO:0000455">
    <property type="term" value="P:enzyme-directed rRNA pseudouridine synthesis"/>
    <property type="evidence" value="ECO:0007669"/>
    <property type="project" value="TreeGrafter"/>
</dbReference>
<dbReference type="EMBL" id="CAAALY010031743">
    <property type="protein sequence ID" value="VEL17249.1"/>
    <property type="molecule type" value="Genomic_DNA"/>
</dbReference>
<reference evidence="2" key="1">
    <citation type="submission" date="2018-11" db="EMBL/GenBank/DDBJ databases">
        <authorList>
            <consortium name="Pathogen Informatics"/>
        </authorList>
    </citation>
    <scope>NUCLEOTIDE SEQUENCE</scope>
</reference>
<dbReference type="SUPFAM" id="SSF55120">
    <property type="entry name" value="Pseudouridine synthase"/>
    <property type="match status" value="1"/>
</dbReference>
<feature type="non-terminal residue" evidence="2">
    <location>
        <position position="1"/>
    </location>
</feature>
<evidence type="ECO:0000313" key="2">
    <source>
        <dbReference type="EMBL" id="VEL17249.1"/>
    </source>
</evidence>
<dbReference type="AlphaFoldDB" id="A0A3S5AIB5"/>
<dbReference type="Proteomes" id="UP000784294">
    <property type="component" value="Unassembled WGS sequence"/>
</dbReference>
<dbReference type="PANTHER" id="PTHR21600:SF40">
    <property type="entry name" value="PSEUDOURIDYLATE SYNTHASE RPUSD2"/>
    <property type="match status" value="1"/>
</dbReference>